<evidence type="ECO:0000256" key="6">
    <source>
        <dbReference type="SAM" id="MobiDB-lite"/>
    </source>
</evidence>
<comment type="similarity">
    <text evidence="5">Belongs to the SAT4 family.</text>
</comment>
<evidence type="ECO:0000259" key="8">
    <source>
        <dbReference type="Pfam" id="PF20684"/>
    </source>
</evidence>
<dbReference type="Pfam" id="PF20684">
    <property type="entry name" value="Fung_rhodopsin"/>
    <property type="match status" value="1"/>
</dbReference>
<dbReference type="OrthoDB" id="3934549at2759"/>
<evidence type="ECO:0000256" key="2">
    <source>
        <dbReference type="ARBA" id="ARBA00022692"/>
    </source>
</evidence>
<keyword evidence="4 7" id="KW-0472">Membrane</keyword>
<evidence type="ECO:0000256" key="7">
    <source>
        <dbReference type="SAM" id="Phobius"/>
    </source>
</evidence>
<dbReference type="GO" id="GO:0016020">
    <property type="term" value="C:membrane"/>
    <property type="evidence" value="ECO:0007669"/>
    <property type="project" value="UniProtKB-SubCell"/>
</dbReference>
<feature type="transmembrane region" description="Helical" evidence="7">
    <location>
        <begin position="128"/>
        <end position="147"/>
    </location>
</feature>
<evidence type="ECO:0000256" key="1">
    <source>
        <dbReference type="ARBA" id="ARBA00004141"/>
    </source>
</evidence>
<comment type="caution">
    <text evidence="9">The sequence shown here is derived from an EMBL/GenBank/DDBJ whole genome shotgun (WGS) entry which is preliminary data.</text>
</comment>
<feature type="transmembrane region" description="Helical" evidence="7">
    <location>
        <begin position="6"/>
        <end position="27"/>
    </location>
</feature>
<dbReference type="PANTHER" id="PTHR33048:SF57">
    <property type="entry name" value="INTEGRAL MEMBRANE PROTEIN-RELATED"/>
    <property type="match status" value="1"/>
</dbReference>
<feature type="domain" description="Rhodopsin" evidence="8">
    <location>
        <begin position="27"/>
        <end position="265"/>
    </location>
</feature>
<evidence type="ECO:0000256" key="5">
    <source>
        <dbReference type="ARBA" id="ARBA00038359"/>
    </source>
</evidence>
<keyword evidence="3 7" id="KW-1133">Transmembrane helix</keyword>
<proteinExistence type="inferred from homology"/>
<feature type="region of interest" description="Disordered" evidence="6">
    <location>
        <begin position="279"/>
        <end position="302"/>
    </location>
</feature>
<protein>
    <recommendedName>
        <fullName evidence="8">Rhodopsin domain-containing protein</fullName>
    </recommendedName>
</protein>
<organism evidence="9 10">
    <name type="scientific">Diaporthe helianthi</name>
    <dbReference type="NCBI Taxonomy" id="158607"/>
    <lineage>
        <taxon>Eukaryota</taxon>
        <taxon>Fungi</taxon>
        <taxon>Dikarya</taxon>
        <taxon>Ascomycota</taxon>
        <taxon>Pezizomycotina</taxon>
        <taxon>Sordariomycetes</taxon>
        <taxon>Sordariomycetidae</taxon>
        <taxon>Diaporthales</taxon>
        <taxon>Diaporthaceae</taxon>
        <taxon>Diaporthe</taxon>
    </lineage>
</organism>
<dbReference type="EMBL" id="MAVT02001752">
    <property type="protein sequence ID" value="POS70193.1"/>
    <property type="molecule type" value="Genomic_DNA"/>
</dbReference>
<accession>A0A2P5HIW9</accession>
<dbReference type="AlphaFoldDB" id="A0A2P5HIW9"/>
<feature type="transmembrane region" description="Helical" evidence="7">
    <location>
        <begin position="205"/>
        <end position="227"/>
    </location>
</feature>
<keyword evidence="10" id="KW-1185">Reference proteome</keyword>
<dbReference type="InterPro" id="IPR049326">
    <property type="entry name" value="Rhodopsin_dom_fungi"/>
</dbReference>
<evidence type="ECO:0000256" key="3">
    <source>
        <dbReference type="ARBA" id="ARBA00022989"/>
    </source>
</evidence>
<comment type="subcellular location">
    <subcellularLocation>
        <location evidence="1">Membrane</location>
        <topology evidence="1">Multi-pass membrane protein</topology>
    </subcellularLocation>
</comment>
<dbReference type="Proteomes" id="UP000094444">
    <property type="component" value="Unassembled WGS sequence"/>
</dbReference>
<evidence type="ECO:0000313" key="10">
    <source>
        <dbReference type="Proteomes" id="UP000094444"/>
    </source>
</evidence>
<evidence type="ECO:0000256" key="4">
    <source>
        <dbReference type="ARBA" id="ARBA00023136"/>
    </source>
</evidence>
<keyword evidence="2 7" id="KW-0812">Transmembrane</keyword>
<sequence>MALPWGAIQVTIISFVIMPLAIATTFLRLWSRRLKNQSLGFPDYMALVALLLAAATVSVFLAAGFAAGLGLHLVDIMATDPSKFVLHMKLFVPAQLLWAAANSCVKFSILSLYTALFPGKRFCRICQCTMVVTIAYFIMVFLETFLLCKPVQYNWDKSIQGICQGENTAYLVAGITNLVIDTFIVVLPMPRVFKLQMSLPRRISVAAMFSLGVLICVLSLLRVHWLATWDLTDLTYTETPGATYSVLEPTLGVVNACLPTIRPAVIQIMGPNVLNWTKREPESNGSAEKLNNRGRKHGGSVKGNLTREFERLEDEFPLNDVVIQGDQGTRHPNGNSITVNREFRLNCSTHTRV</sequence>
<feature type="transmembrane region" description="Helical" evidence="7">
    <location>
        <begin position="94"/>
        <end position="116"/>
    </location>
</feature>
<dbReference type="InParanoid" id="A0A2P5HIW9"/>
<feature type="transmembrane region" description="Helical" evidence="7">
    <location>
        <begin position="47"/>
        <end position="74"/>
    </location>
</feature>
<gene>
    <name evidence="9" type="ORF">DHEL01_v211416</name>
</gene>
<evidence type="ECO:0000313" key="9">
    <source>
        <dbReference type="EMBL" id="POS70193.1"/>
    </source>
</evidence>
<dbReference type="PANTHER" id="PTHR33048">
    <property type="entry name" value="PTH11-LIKE INTEGRAL MEMBRANE PROTEIN (AFU_ORTHOLOGUE AFUA_5G11245)"/>
    <property type="match status" value="1"/>
</dbReference>
<feature type="transmembrane region" description="Helical" evidence="7">
    <location>
        <begin position="167"/>
        <end position="193"/>
    </location>
</feature>
<dbReference type="InterPro" id="IPR052337">
    <property type="entry name" value="SAT4-like"/>
</dbReference>
<name>A0A2P5HIW9_DIAHE</name>
<reference evidence="9" key="1">
    <citation type="submission" date="2017-09" db="EMBL/GenBank/DDBJ databases">
        <title>Polyketide synthases of a Diaporthe helianthi virulent isolate.</title>
        <authorList>
            <person name="Baroncelli R."/>
        </authorList>
    </citation>
    <scope>NUCLEOTIDE SEQUENCE [LARGE SCALE GENOMIC DNA]</scope>
    <source>
        <strain evidence="9">7/96</strain>
    </source>
</reference>